<comment type="caution">
    <text evidence="1">The sequence shown here is derived from an EMBL/GenBank/DDBJ whole genome shotgun (WGS) entry which is preliminary data.</text>
</comment>
<dbReference type="AlphaFoldDB" id="A0NM63"/>
<gene>
    <name evidence="1" type="ORF">SIAM614_10028</name>
</gene>
<dbReference type="EMBL" id="AAUW01000001">
    <property type="protein sequence ID" value="EAV46158.1"/>
    <property type="molecule type" value="Genomic_DNA"/>
</dbReference>
<name>A0NM63_ROSAI</name>
<dbReference type="Proteomes" id="UP000004848">
    <property type="component" value="Unassembled WGS sequence"/>
</dbReference>
<proteinExistence type="predicted"/>
<accession>A0NM63</accession>
<organism evidence="1 2">
    <name type="scientific">Roseibium aggregatum (strain ATCC 25650 / DSM 13394 / JCM 20685 / NBRC 16684 / NCIMB 2208 / IAM 12614 / B1)</name>
    <name type="common">Stappia aggregata</name>
    <dbReference type="NCBI Taxonomy" id="384765"/>
    <lineage>
        <taxon>Bacteria</taxon>
        <taxon>Pseudomonadati</taxon>
        <taxon>Pseudomonadota</taxon>
        <taxon>Alphaproteobacteria</taxon>
        <taxon>Hyphomicrobiales</taxon>
        <taxon>Stappiaceae</taxon>
        <taxon>Roseibium</taxon>
    </lineage>
</organism>
<protein>
    <submittedName>
        <fullName evidence="1">Uncharacterized protein</fullName>
    </submittedName>
</protein>
<evidence type="ECO:0000313" key="2">
    <source>
        <dbReference type="Proteomes" id="UP000004848"/>
    </source>
</evidence>
<reference evidence="1 2" key="1">
    <citation type="submission" date="2006-05" db="EMBL/GenBank/DDBJ databases">
        <authorList>
            <person name="King G."/>
            <person name="Ferriera S."/>
            <person name="Johnson J."/>
            <person name="Kravitz S."/>
            <person name="Beeson K."/>
            <person name="Sutton G."/>
            <person name="Rogers Y.-H."/>
            <person name="Friedman R."/>
            <person name="Frazier M."/>
            <person name="Venter J.C."/>
        </authorList>
    </citation>
    <scope>NUCLEOTIDE SEQUENCE [LARGE SCALE GENOMIC DNA]</scope>
    <source>
        <strain evidence="2">ATCC 25650 / DSM 13394 / JCM 20685 / NBRC 16684 / NCIMB 2208 / IAM 12614 / B1</strain>
    </source>
</reference>
<sequence>MTNTRAKAFLERIDRCHGLRGFRVPASRNTAVALQPEDRGELHV</sequence>
<evidence type="ECO:0000313" key="1">
    <source>
        <dbReference type="EMBL" id="EAV46158.1"/>
    </source>
</evidence>